<protein>
    <submittedName>
        <fullName evidence="2">Pleckstrin homology domain-containing family F member 2</fullName>
    </submittedName>
</protein>
<dbReference type="Proteomes" id="UP000887579">
    <property type="component" value="Unplaced"/>
</dbReference>
<reference evidence="2" key="1">
    <citation type="submission" date="2022-11" db="UniProtKB">
        <authorList>
            <consortium name="WormBaseParasite"/>
        </authorList>
    </citation>
    <scope>IDENTIFICATION</scope>
</reference>
<sequence>MVDRLRHSPANQKRIENIETCFGAQGEPLWQEGRVLVGEGVLMKMCRKKAKPRQFFLLNDLLVYGSIIMSKKRYHKQRIIPLEQVQLGNLEDEANVKHGWIIKTRMKSFAVYAATETEKQEWMLHIERCVQDLIKNGKRPESEHAAVWIPDNEAPICMCCKVAEFTLIHRRHHCRSCGHVVCGNCSTKRFVLPGIDKRPVRVCDECYAQLIKGNITVVVTNANTANNISRIESDDSEDEDETTEKHVNFAENDQAQFYGGDEAQKPISTRI</sequence>
<dbReference type="WBParaSite" id="ES5_v2.g4751.t1">
    <property type="protein sequence ID" value="ES5_v2.g4751.t1"/>
    <property type="gene ID" value="ES5_v2.g4751"/>
</dbReference>
<evidence type="ECO:0000313" key="2">
    <source>
        <dbReference type="WBParaSite" id="ES5_v2.g4751.t1"/>
    </source>
</evidence>
<organism evidence="1 2">
    <name type="scientific">Panagrolaimus sp. ES5</name>
    <dbReference type="NCBI Taxonomy" id="591445"/>
    <lineage>
        <taxon>Eukaryota</taxon>
        <taxon>Metazoa</taxon>
        <taxon>Ecdysozoa</taxon>
        <taxon>Nematoda</taxon>
        <taxon>Chromadorea</taxon>
        <taxon>Rhabditida</taxon>
        <taxon>Tylenchina</taxon>
        <taxon>Panagrolaimomorpha</taxon>
        <taxon>Panagrolaimoidea</taxon>
        <taxon>Panagrolaimidae</taxon>
        <taxon>Panagrolaimus</taxon>
    </lineage>
</organism>
<proteinExistence type="predicted"/>
<evidence type="ECO:0000313" key="1">
    <source>
        <dbReference type="Proteomes" id="UP000887579"/>
    </source>
</evidence>
<accession>A0AC34GNN3</accession>
<name>A0AC34GNN3_9BILA</name>